<dbReference type="Proteomes" id="UP000030645">
    <property type="component" value="Unassembled WGS sequence"/>
</dbReference>
<sequence>MRRDVMVLQTLEDLVDSVESLSLVLYSLSWKLLSLPAYFQCISEFFICQPEGIRYPGPIVFKVVAAKIGSSKRPKWSSLGVRVDTCKSR</sequence>
<reference evidence="2" key="1">
    <citation type="submission" date="2013-01" db="EMBL/GenBank/DDBJ databases">
        <title>Draft Genome Sequence of a Mulberry Tree, Morus notabilis C.K. Schneid.</title>
        <authorList>
            <person name="He N."/>
            <person name="Zhao S."/>
        </authorList>
    </citation>
    <scope>NUCLEOTIDE SEQUENCE</scope>
</reference>
<gene>
    <name evidence="1" type="ORF">L484_008022</name>
</gene>
<proteinExistence type="predicted"/>
<evidence type="ECO:0000313" key="1">
    <source>
        <dbReference type="EMBL" id="EXB38364.1"/>
    </source>
</evidence>
<accession>W9QJ85</accession>
<dbReference type="EMBL" id="KE343691">
    <property type="protein sequence ID" value="EXB38364.1"/>
    <property type="molecule type" value="Genomic_DNA"/>
</dbReference>
<evidence type="ECO:0000313" key="2">
    <source>
        <dbReference type="Proteomes" id="UP000030645"/>
    </source>
</evidence>
<protein>
    <submittedName>
        <fullName evidence="1">Uncharacterized protein</fullName>
    </submittedName>
</protein>
<organism evidence="1 2">
    <name type="scientific">Morus notabilis</name>
    <dbReference type="NCBI Taxonomy" id="981085"/>
    <lineage>
        <taxon>Eukaryota</taxon>
        <taxon>Viridiplantae</taxon>
        <taxon>Streptophyta</taxon>
        <taxon>Embryophyta</taxon>
        <taxon>Tracheophyta</taxon>
        <taxon>Spermatophyta</taxon>
        <taxon>Magnoliopsida</taxon>
        <taxon>eudicotyledons</taxon>
        <taxon>Gunneridae</taxon>
        <taxon>Pentapetalae</taxon>
        <taxon>rosids</taxon>
        <taxon>fabids</taxon>
        <taxon>Rosales</taxon>
        <taxon>Moraceae</taxon>
        <taxon>Moreae</taxon>
        <taxon>Morus</taxon>
    </lineage>
</organism>
<dbReference type="AlphaFoldDB" id="W9QJ85"/>
<name>W9QJ85_9ROSA</name>
<keyword evidence="2" id="KW-1185">Reference proteome</keyword>